<accession>A0ABV1RDP3</accession>
<organism evidence="2 3">
    <name type="scientific">Catenovulum sediminis</name>
    <dbReference type="NCBI Taxonomy" id="1740262"/>
    <lineage>
        <taxon>Bacteria</taxon>
        <taxon>Pseudomonadati</taxon>
        <taxon>Pseudomonadota</taxon>
        <taxon>Gammaproteobacteria</taxon>
        <taxon>Alteromonadales</taxon>
        <taxon>Alteromonadaceae</taxon>
        <taxon>Catenovulum</taxon>
    </lineage>
</organism>
<keyword evidence="1" id="KW-0732">Signal</keyword>
<comment type="caution">
    <text evidence="2">The sequence shown here is derived from an EMBL/GenBank/DDBJ whole genome shotgun (WGS) entry which is preliminary data.</text>
</comment>
<dbReference type="RefSeq" id="WP_350400684.1">
    <property type="nucleotide sequence ID" value="NZ_JBELOE010000076.1"/>
</dbReference>
<evidence type="ECO:0000256" key="1">
    <source>
        <dbReference type="SAM" id="SignalP"/>
    </source>
</evidence>
<evidence type="ECO:0000313" key="2">
    <source>
        <dbReference type="EMBL" id="MER2490880.1"/>
    </source>
</evidence>
<dbReference type="Proteomes" id="UP001467690">
    <property type="component" value="Unassembled WGS sequence"/>
</dbReference>
<gene>
    <name evidence="2" type="ORF">ABS311_03160</name>
</gene>
<evidence type="ECO:0000313" key="3">
    <source>
        <dbReference type="Proteomes" id="UP001467690"/>
    </source>
</evidence>
<feature type="signal peptide" evidence="1">
    <location>
        <begin position="1"/>
        <end position="25"/>
    </location>
</feature>
<name>A0ABV1RDP3_9ALTE</name>
<protein>
    <recommendedName>
        <fullName evidence="4">LPP20 lipoprotein</fullName>
    </recommendedName>
</protein>
<feature type="chain" id="PRO_5045885847" description="LPP20 lipoprotein" evidence="1">
    <location>
        <begin position="26"/>
        <end position="348"/>
    </location>
</feature>
<sequence>MKINRKFSFALLFSWSVLCLQYTSADEVVHANAQGGVNWSAGTVFAHGYGVAPQEHMGTSKARLLARRAAQLDAYRNLAEILNGVRVNSETLLQDMTLASDTVRTKVDAIIKGATMTQDHYQNEVATVTMQIPMAGNLLSTVIPSDKSITSAANGVHGFPLYLETINAHWLSFKNEAALWSPISRAFASNASFVITTTEEAEFGKKLLAWLEAEGATSAVDMLQASIDAFENTSTFTGLLIDASNVADFEIAAVPTIRSESGEIIYPNDDTSYDDLVKKRPVSYDFDVNDAIRNVRVAIKPMIVKANKTYKLRKSDLVISQQDAKILKSNKTIYQVMHTAGVMVVVAD</sequence>
<proteinExistence type="predicted"/>
<keyword evidence="3" id="KW-1185">Reference proteome</keyword>
<reference evidence="2 3" key="1">
    <citation type="submission" date="2024-06" db="EMBL/GenBank/DDBJ databases">
        <authorList>
            <person name="Chen R.Y."/>
        </authorList>
    </citation>
    <scope>NUCLEOTIDE SEQUENCE [LARGE SCALE GENOMIC DNA]</scope>
    <source>
        <strain evidence="2 3">D2</strain>
    </source>
</reference>
<evidence type="ECO:0008006" key="4">
    <source>
        <dbReference type="Google" id="ProtNLM"/>
    </source>
</evidence>
<dbReference type="EMBL" id="JBELOE010000076">
    <property type="protein sequence ID" value="MER2490880.1"/>
    <property type="molecule type" value="Genomic_DNA"/>
</dbReference>